<name>A0A3B1DE51_9ZZZZ</name>
<reference evidence="1" key="1">
    <citation type="submission" date="2018-06" db="EMBL/GenBank/DDBJ databases">
        <authorList>
            <person name="Zhirakovskaya E."/>
        </authorList>
    </citation>
    <scope>NUCLEOTIDE SEQUENCE</scope>
</reference>
<gene>
    <name evidence="1" type="ORF">MNBD_UNCLBAC01-2106</name>
</gene>
<accession>A0A3B1DE51</accession>
<sequence length="218" mass="22505">MFILFINYIRSYKFQVLFLCAFLSFLSPKLSSAANMEAVLDSADGSSTFVVQDSSTTEVMHIDSDGNIVTKGCIRIDSGGAECTTAENLIVDGNVGIGISTPTGALQVVGDEMRIGVGGTVNTATGAGDLYIQNDLEVDGILYGDGSGLTGLSGVTASAIAYDDINNPDDISGINFGENTNVWTSTATTQDFFTINATSLTTGTAMVVTNTGGASSLS</sequence>
<dbReference type="AlphaFoldDB" id="A0A3B1DE51"/>
<feature type="non-terminal residue" evidence="1">
    <location>
        <position position="218"/>
    </location>
</feature>
<evidence type="ECO:0000313" key="1">
    <source>
        <dbReference type="EMBL" id="VAX35113.1"/>
    </source>
</evidence>
<protein>
    <submittedName>
        <fullName evidence="1">Uncharacterized protein</fullName>
    </submittedName>
</protein>
<proteinExistence type="predicted"/>
<organism evidence="1">
    <name type="scientific">hydrothermal vent metagenome</name>
    <dbReference type="NCBI Taxonomy" id="652676"/>
    <lineage>
        <taxon>unclassified sequences</taxon>
        <taxon>metagenomes</taxon>
        <taxon>ecological metagenomes</taxon>
    </lineage>
</organism>
<dbReference type="EMBL" id="UOGJ01000030">
    <property type="protein sequence ID" value="VAX35113.1"/>
    <property type="molecule type" value="Genomic_DNA"/>
</dbReference>